<sequence>MSALLSSYSCGFARVCFSSSPAVRCFSTSPAWEEDPNNALSKIITSNYRKANLVTQGVSSRRILSRAWIRSPDLSTGDRDLASHRDTEIASIEAMAHRETAGRKVIIKIRYQREKSPQNSLQMAMNRSSVSSTSGGSEKRRTEQRAGDWGIGEFCNGGE</sequence>
<feature type="compositionally biased region" description="Basic and acidic residues" evidence="1">
    <location>
        <begin position="137"/>
        <end position="146"/>
    </location>
</feature>
<keyword evidence="3" id="KW-1185">Reference proteome</keyword>
<protein>
    <submittedName>
        <fullName evidence="2">Uncharacterized protein</fullName>
    </submittedName>
</protein>
<name>A0A8T3AZN3_DENNO</name>
<feature type="compositionally biased region" description="Polar residues" evidence="1">
    <location>
        <begin position="117"/>
        <end position="127"/>
    </location>
</feature>
<organism evidence="2 3">
    <name type="scientific">Dendrobium nobile</name>
    <name type="common">Orchid</name>
    <dbReference type="NCBI Taxonomy" id="94219"/>
    <lineage>
        <taxon>Eukaryota</taxon>
        <taxon>Viridiplantae</taxon>
        <taxon>Streptophyta</taxon>
        <taxon>Embryophyta</taxon>
        <taxon>Tracheophyta</taxon>
        <taxon>Spermatophyta</taxon>
        <taxon>Magnoliopsida</taxon>
        <taxon>Liliopsida</taxon>
        <taxon>Asparagales</taxon>
        <taxon>Orchidaceae</taxon>
        <taxon>Epidendroideae</taxon>
        <taxon>Malaxideae</taxon>
        <taxon>Dendrobiinae</taxon>
        <taxon>Dendrobium</taxon>
    </lineage>
</organism>
<gene>
    <name evidence="2" type="ORF">KFK09_016505</name>
</gene>
<feature type="region of interest" description="Disordered" evidence="1">
    <location>
        <begin position="116"/>
        <end position="159"/>
    </location>
</feature>
<dbReference type="EMBL" id="JAGYWB010000012">
    <property type="protein sequence ID" value="KAI0501560.1"/>
    <property type="molecule type" value="Genomic_DNA"/>
</dbReference>
<evidence type="ECO:0000256" key="1">
    <source>
        <dbReference type="SAM" id="MobiDB-lite"/>
    </source>
</evidence>
<comment type="caution">
    <text evidence="2">The sequence shown here is derived from an EMBL/GenBank/DDBJ whole genome shotgun (WGS) entry which is preliminary data.</text>
</comment>
<evidence type="ECO:0000313" key="3">
    <source>
        <dbReference type="Proteomes" id="UP000829196"/>
    </source>
</evidence>
<evidence type="ECO:0000313" key="2">
    <source>
        <dbReference type="EMBL" id="KAI0501560.1"/>
    </source>
</evidence>
<proteinExistence type="predicted"/>
<dbReference type="Proteomes" id="UP000829196">
    <property type="component" value="Unassembled WGS sequence"/>
</dbReference>
<accession>A0A8T3AZN3</accession>
<dbReference type="AlphaFoldDB" id="A0A8T3AZN3"/>
<reference evidence="2" key="1">
    <citation type="journal article" date="2022" name="Front. Genet.">
        <title>Chromosome-Scale Assembly of the Dendrobium nobile Genome Provides Insights Into the Molecular Mechanism of the Biosynthesis of the Medicinal Active Ingredient of Dendrobium.</title>
        <authorList>
            <person name="Xu Q."/>
            <person name="Niu S.-C."/>
            <person name="Li K.-L."/>
            <person name="Zheng P.-J."/>
            <person name="Zhang X.-J."/>
            <person name="Jia Y."/>
            <person name="Liu Y."/>
            <person name="Niu Y.-X."/>
            <person name="Yu L.-H."/>
            <person name="Chen D.-F."/>
            <person name="Zhang G.-Q."/>
        </authorList>
    </citation>
    <scope>NUCLEOTIDE SEQUENCE</scope>
    <source>
        <tissue evidence="2">Leaf</tissue>
    </source>
</reference>